<name>A0A1H8EH63_9PROT</name>
<dbReference type="GO" id="GO:0005737">
    <property type="term" value="C:cytoplasm"/>
    <property type="evidence" value="ECO:0007669"/>
    <property type="project" value="TreeGrafter"/>
</dbReference>
<dbReference type="EMBL" id="FOCT01000003">
    <property type="protein sequence ID" value="SEN18464.1"/>
    <property type="molecule type" value="Genomic_DNA"/>
</dbReference>
<evidence type="ECO:0000313" key="2">
    <source>
        <dbReference type="EMBL" id="SEN18464.1"/>
    </source>
</evidence>
<dbReference type="Gene3D" id="3.40.50.720">
    <property type="entry name" value="NAD(P)-binding Rossmann-like Domain"/>
    <property type="match status" value="1"/>
</dbReference>
<feature type="domain" description="NAD-dependent epimerase/dehydratase" evidence="1">
    <location>
        <begin position="5"/>
        <end position="231"/>
    </location>
</feature>
<dbReference type="InterPro" id="IPR051783">
    <property type="entry name" value="NAD(P)-dependent_oxidoreduct"/>
</dbReference>
<accession>A0A1H8EH63</accession>
<dbReference type="PANTHER" id="PTHR48079:SF6">
    <property type="entry name" value="NAD(P)-BINDING DOMAIN-CONTAINING PROTEIN-RELATED"/>
    <property type="match status" value="1"/>
</dbReference>
<dbReference type="InterPro" id="IPR017829">
    <property type="entry name" value="Hopanoid-assoc_sugar_epimerase"/>
</dbReference>
<dbReference type="SUPFAM" id="SSF51735">
    <property type="entry name" value="NAD(P)-binding Rossmann-fold domains"/>
    <property type="match status" value="1"/>
</dbReference>
<organism evidence="2 3">
    <name type="scientific">Nitrosospira multiformis</name>
    <dbReference type="NCBI Taxonomy" id="1231"/>
    <lineage>
        <taxon>Bacteria</taxon>
        <taxon>Pseudomonadati</taxon>
        <taxon>Pseudomonadota</taxon>
        <taxon>Betaproteobacteria</taxon>
        <taxon>Nitrosomonadales</taxon>
        <taxon>Nitrosomonadaceae</taxon>
        <taxon>Nitrosospira</taxon>
    </lineage>
</organism>
<dbReference type="CDD" id="cd05228">
    <property type="entry name" value="AR_FR_like_1_SDR_e"/>
    <property type="match status" value="1"/>
</dbReference>
<dbReference type="Proteomes" id="UP000183898">
    <property type="component" value="Unassembled WGS sequence"/>
</dbReference>
<dbReference type="RefSeq" id="WP_074744656.1">
    <property type="nucleotide sequence ID" value="NZ_FOCT01000003.1"/>
</dbReference>
<dbReference type="Pfam" id="PF01370">
    <property type="entry name" value="Epimerase"/>
    <property type="match status" value="1"/>
</dbReference>
<sequence length="330" mass="36230">MTKSLITGANGFVGSAVTRCLLEAGHEVRCLVRPGSDRRNLDKLPVEISEGDLRSASSLKRAVAGCDNLFHVAADYRLWVPNPDTMYEINVKGTRALVLAAAEAGMKRMVYTSSVATLGTAENGVPANEDTPSSLGSMCGHYKRSKFMAEEIVQQMTREHDLPMVIVNPSTPIGPRDIKPTPTGRLVVDTLRNRMPAYVNTGLNIVHADDIAEGHLLAYKHGKPGERYILGGENMTLLQILQKIDEIRGKRIRRLGLPVKLVVPAAWLMEKMSAVTKVEPRATVDSVSMAKKKMFYSSDKAVRELGYRYRPAAAALEDAMNWFQANGYCG</sequence>
<protein>
    <submittedName>
        <fullName evidence="2">Dihydroflavonol-4-reductase</fullName>
    </submittedName>
</protein>
<dbReference type="InterPro" id="IPR001509">
    <property type="entry name" value="Epimerase_deHydtase"/>
</dbReference>
<dbReference type="AlphaFoldDB" id="A0A1H8EH63"/>
<dbReference type="GO" id="GO:0004029">
    <property type="term" value="F:aldehyde dehydrogenase (NAD+) activity"/>
    <property type="evidence" value="ECO:0007669"/>
    <property type="project" value="TreeGrafter"/>
</dbReference>
<evidence type="ECO:0000313" key="3">
    <source>
        <dbReference type="Proteomes" id="UP000183898"/>
    </source>
</evidence>
<gene>
    <name evidence="2" type="ORF">SAMN05216404_10345</name>
</gene>
<evidence type="ECO:0000259" key="1">
    <source>
        <dbReference type="Pfam" id="PF01370"/>
    </source>
</evidence>
<dbReference type="PANTHER" id="PTHR48079">
    <property type="entry name" value="PROTEIN YEEZ"/>
    <property type="match status" value="1"/>
</dbReference>
<reference evidence="2 3" key="1">
    <citation type="submission" date="2016-10" db="EMBL/GenBank/DDBJ databases">
        <authorList>
            <person name="de Groot N.N."/>
        </authorList>
    </citation>
    <scope>NUCLEOTIDE SEQUENCE [LARGE SCALE GENOMIC DNA]</scope>
    <source>
        <strain evidence="2 3">Nl18</strain>
    </source>
</reference>
<dbReference type="NCBIfam" id="TIGR03466">
    <property type="entry name" value="HpnA"/>
    <property type="match status" value="1"/>
</dbReference>
<proteinExistence type="predicted"/>
<dbReference type="InterPro" id="IPR036291">
    <property type="entry name" value="NAD(P)-bd_dom_sf"/>
</dbReference>